<sequence length="365" mass="39198">MTDPRLPVTLLTGFLGAGKTTLLNAVLADNSAGRIAVIVNEFGEAGLDHDLIESVSEDVILMQSGCLCCSIRGDLSQTIADLMARRDSGGTSFDRIVIETTGLADPGPILQTLTVDPVLARAVRLDGLVTLADAVNGRATLDSQFEAVSQAAMADLIVLSKTDLAAPEDVIVMEERLRGLNPGARILHSVRGKDISDQLWGLSGNKIDAAPETALAWASAPAPSSDPFANLSGFAAQPGPSLPTAPHDARIGTASIVLDDPIPDEVFDIWLDTLIALRGPDILRIKGIVFLTNMEKPFVVHGVQHVFERPVPLTNWTGADRRSRIVVIARDISRPELRRSLDMLRARLPRDQVASADQKETMREM</sequence>
<proteinExistence type="inferred from homology"/>
<evidence type="ECO:0000256" key="2">
    <source>
        <dbReference type="ARBA" id="ARBA00022801"/>
    </source>
</evidence>
<comment type="caution">
    <text evidence="8">The sequence shown here is derived from an EMBL/GenBank/DDBJ whole genome shotgun (WGS) entry which is preliminary data.</text>
</comment>
<dbReference type="SMART" id="SM00833">
    <property type="entry name" value="CobW_C"/>
    <property type="match status" value="1"/>
</dbReference>
<dbReference type="Gene3D" id="3.40.50.300">
    <property type="entry name" value="P-loop containing nucleotide triphosphate hydrolases"/>
    <property type="match status" value="1"/>
</dbReference>
<dbReference type="EMBL" id="PGTB01000041">
    <property type="protein sequence ID" value="PJE36475.1"/>
    <property type="molecule type" value="Genomic_DNA"/>
</dbReference>
<keyword evidence="2" id="KW-0378">Hydrolase</keyword>
<dbReference type="InterPro" id="IPR051316">
    <property type="entry name" value="Zinc-reg_GTPase_activator"/>
</dbReference>
<comment type="similarity">
    <text evidence="4">Belongs to the SIMIBI class G3E GTPase family. ZNG1 subfamily.</text>
</comment>
<evidence type="ECO:0000256" key="1">
    <source>
        <dbReference type="ARBA" id="ARBA00022741"/>
    </source>
</evidence>
<dbReference type="AlphaFoldDB" id="A0A2M8J133"/>
<dbReference type="SUPFAM" id="SSF90002">
    <property type="entry name" value="Hypothetical protein YjiA, C-terminal domain"/>
    <property type="match status" value="1"/>
</dbReference>
<protein>
    <submittedName>
        <fullName evidence="8">GTP-binding protein</fullName>
    </submittedName>
</protein>
<dbReference type="CDD" id="cd03112">
    <property type="entry name" value="CobW-like"/>
    <property type="match status" value="1"/>
</dbReference>
<evidence type="ECO:0000313" key="9">
    <source>
        <dbReference type="Proteomes" id="UP000231553"/>
    </source>
</evidence>
<evidence type="ECO:0000256" key="6">
    <source>
        <dbReference type="ARBA" id="ARBA00049117"/>
    </source>
</evidence>
<dbReference type="PANTHER" id="PTHR13748:SF62">
    <property type="entry name" value="COBW DOMAIN-CONTAINING PROTEIN"/>
    <property type="match status" value="1"/>
</dbReference>
<keyword evidence="3" id="KW-0143">Chaperone</keyword>
<dbReference type="GO" id="GO:0005737">
    <property type="term" value="C:cytoplasm"/>
    <property type="evidence" value="ECO:0007669"/>
    <property type="project" value="TreeGrafter"/>
</dbReference>
<dbReference type="InterPro" id="IPR027417">
    <property type="entry name" value="P-loop_NTPase"/>
</dbReference>
<dbReference type="GO" id="GO:0016787">
    <property type="term" value="F:hydrolase activity"/>
    <property type="evidence" value="ECO:0007669"/>
    <property type="project" value="UniProtKB-KW"/>
</dbReference>
<reference evidence="8 9" key="1">
    <citation type="journal article" date="2018" name="Int. J. Syst. Evol. Microbiol.">
        <title>Pseudooceanicola lipolyticus sp. nov., a marine alphaproteobacterium, reclassification of Oceanicola flagellatus as Pseudooceanicola flagellatus comb. nov. and emended description of the genus Pseudooceanicola.</title>
        <authorList>
            <person name="Huang M.-M."/>
            <person name="Guo L.-L."/>
            <person name="Wu Y.-H."/>
            <person name="Lai Q.-L."/>
            <person name="Shao Z.-Z."/>
            <person name="Wang C.-S."/>
            <person name="Wu M."/>
            <person name="Xu X.-W."/>
        </authorList>
    </citation>
    <scope>NUCLEOTIDE SEQUENCE [LARGE SCALE GENOMIC DNA]</scope>
    <source>
        <strain evidence="8 9">157</strain>
    </source>
</reference>
<dbReference type="Pfam" id="PF07683">
    <property type="entry name" value="CobW_C"/>
    <property type="match status" value="1"/>
</dbReference>
<feature type="domain" description="CobW C-terminal" evidence="7">
    <location>
        <begin position="251"/>
        <end position="345"/>
    </location>
</feature>
<evidence type="ECO:0000256" key="4">
    <source>
        <dbReference type="ARBA" id="ARBA00034320"/>
    </source>
</evidence>
<dbReference type="Proteomes" id="UP000231553">
    <property type="component" value="Unassembled WGS sequence"/>
</dbReference>
<name>A0A2M8J133_9RHOB</name>
<keyword evidence="9" id="KW-1185">Reference proteome</keyword>
<comment type="catalytic activity">
    <reaction evidence="6">
        <text>GTP + H2O = GDP + phosphate + H(+)</text>
        <dbReference type="Rhea" id="RHEA:19669"/>
        <dbReference type="ChEBI" id="CHEBI:15377"/>
        <dbReference type="ChEBI" id="CHEBI:15378"/>
        <dbReference type="ChEBI" id="CHEBI:37565"/>
        <dbReference type="ChEBI" id="CHEBI:43474"/>
        <dbReference type="ChEBI" id="CHEBI:58189"/>
    </reaction>
    <physiologicalReaction direction="left-to-right" evidence="6">
        <dbReference type="Rhea" id="RHEA:19670"/>
    </physiologicalReaction>
</comment>
<gene>
    <name evidence="8" type="ORF">CVM52_11920</name>
</gene>
<evidence type="ECO:0000256" key="5">
    <source>
        <dbReference type="ARBA" id="ARBA00045658"/>
    </source>
</evidence>
<evidence type="ECO:0000256" key="3">
    <source>
        <dbReference type="ARBA" id="ARBA00023186"/>
    </source>
</evidence>
<dbReference type="InterPro" id="IPR011629">
    <property type="entry name" value="CobW-like_C"/>
</dbReference>
<organism evidence="8 9">
    <name type="scientific">Pseudooceanicola lipolyticus</name>
    <dbReference type="NCBI Taxonomy" id="2029104"/>
    <lineage>
        <taxon>Bacteria</taxon>
        <taxon>Pseudomonadati</taxon>
        <taxon>Pseudomonadota</taxon>
        <taxon>Alphaproteobacteria</taxon>
        <taxon>Rhodobacterales</taxon>
        <taxon>Paracoccaceae</taxon>
        <taxon>Pseudooceanicola</taxon>
    </lineage>
</organism>
<dbReference type="OrthoDB" id="9808822at2"/>
<dbReference type="SUPFAM" id="SSF52540">
    <property type="entry name" value="P-loop containing nucleoside triphosphate hydrolases"/>
    <property type="match status" value="1"/>
</dbReference>
<dbReference type="PANTHER" id="PTHR13748">
    <property type="entry name" value="COBW-RELATED"/>
    <property type="match status" value="1"/>
</dbReference>
<dbReference type="Pfam" id="PF02492">
    <property type="entry name" value="cobW"/>
    <property type="match status" value="1"/>
</dbReference>
<dbReference type="Gene3D" id="3.30.1220.10">
    <property type="entry name" value="CobW-like, C-terminal domain"/>
    <property type="match status" value="1"/>
</dbReference>
<evidence type="ECO:0000259" key="7">
    <source>
        <dbReference type="SMART" id="SM00833"/>
    </source>
</evidence>
<dbReference type="RefSeq" id="WP_100162720.1">
    <property type="nucleotide sequence ID" value="NZ_PGTB01000041.1"/>
</dbReference>
<comment type="function">
    <text evidence="5">Zinc chaperone that directly transfers zinc cofactor to target proteins, thereby activating them. Zinc is transferred from the CXCC motif in the GTPase domain to the zinc binding site in target proteins in a process requiring GTP hydrolysis.</text>
</comment>
<accession>A0A2M8J133</accession>
<evidence type="ECO:0000313" key="8">
    <source>
        <dbReference type="EMBL" id="PJE36475.1"/>
    </source>
</evidence>
<dbReference type="InterPro" id="IPR003495">
    <property type="entry name" value="CobW/HypB/UreG_nucleotide-bd"/>
</dbReference>
<keyword evidence="1" id="KW-0547">Nucleotide-binding</keyword>
<dbReference type="InterPro" id="IPR036627">
    <property type="entry name" value="CobW-likC_sf"/>
</dbReference>
<dbReference type="GO" id="GO:0000166">
    <property type="term" value="F:nucleotide binding"/>
    <property type="evidence" value="ECO:0007669"/>
    <property type="project" value="UniProtKB-KW"/>
</dbReference>